<evidence type="ECO:0000259" key="3">
    <source>
        <dbReference type="PROSITE" id="PS51186"/>
    </source>
</evidence>
<sequence length="184" mass="19162">MPLFSETSDVSVRPAVPGDELAIAQVQLAAWRDTHADVFGTALDDLDAEAISAGWHESITAPPGPGYRVLVALAGPQVVGFAAVAPVAAPEGEARGGVLVALEVTPTAQRGGHGSRLLAAVVDLLREDGADQLHTWVLDGDDARARFLRESGLGPDDVAREVVAGTLPDGTHRTVNEHRWSAGI</sequence>
<dbReference type="PROSITE" id="PS51186">
    <property type="entry name" value="GNAT"/>
    <property type="match status" value="1"/>
</dbReference>
<evidence type="ECO:0000256" key="1">
    <source>
        <dbReference type="ARBA" id="ARBA00022679"/>
    </source>
</evidence>
<accession>A0ABT7SIY4</accession>
<reference evidence="4 5" key="1">
    <citation type="submission" date="2023-06" db="EMBL/GenBank/DDBJ databases">
        <title>Cellulomonas sp. MW4 Whole genome sequence.</title>
        <authorList>
            <person name="Park S."/>
        </authorList>
    </citation>
    <scope>NUCLEOTIDE SEQUENCE [LARGE SCALE GENOMIC DNA]</scope>
    <source>
        <strain evidence="4 5">MW4</strain>
    </source>
</reference>
<name>A0ABT7SIY4_9CELL</name>
<organism evidence="4 5">
    <name type="scientific">Cellulomonas alba</name>
    <dbReference type="NCBI Taxonomy" id="3053467"/>
    <lineage>
        <taxon>Bacteria</taxon>
        <taxon>Bacillati</taxon>
        <taxon>Actinomycetota</taxon>
        <taxon>Actinomycetes</taxon>
        <taxon>Micrococcales</taxon>
        <taxon>Cellulomonadaceae</taxon>
        <taxon>Cellulomonas</taxon>
    </lineage>
</organism>
<gene>
    <name evidence="4" type="ORF">QRT04_14415</name>
</gene>
<dbReference type="InterPro" id="IPR000182">
    <property type="entry name" value="GNAT_dom"/>
</dbReference>
<dbReference type="InterPro" id="IPR016181">
    <property type="entry name" value="Acyl_CoA_acyltransferase"/>
</dbReference>
<dbReference type="RefSeq" id="WP_289456203.1">
    <property type="nucleotide sequence ID" value="NZ_JAUCGQ010000002.1"/>
</dbReference>
<dbReference type="Gene3D" id="3.40.630.30">
    <property type="match status" value="1"/>
</dbReference>
<evidence type="ECO:0000313" key="4">
    <source>
        <dbReference type="EMBL" id="MDM7856128.1"/>
    </source>
</evidence>
<evidence type="ECO:0000256" key="2">
    <source>
        <dbReference type="ARBA" id="ARBA00023315"/>
    </source>
</evidence>
<comment type="caution">
    <text evidence="4">The sequence shown here is derived from an EMBL/GenBank/DDBJ whole genome shotgun (WGS) entry which is preliminary data.</text>
</comment>
<keyword evidence="2" id="KW-0012">Acyltransferase</keyword>
<protein>
    <submittedName>
        <fullName evidence="4">GNAT family N-acetyltransferase</fullName>
    </submittedName>
</protein>
<dbReference type="CDD" id="cd04301">
    <property type="entry name" value="NAT_SF"/>
    <property type="match status" value="1"/>
</dbReference>
<dbReference type="InterPro" id="IPR050832">
    <property type="entry name" value="Bact_Acetyltransf"/>
</dbReference>
<dbReference type="EMBL" id="JAUCGQ010000002">
    <property type="protein sequence ID" value="MDM7856128.1"/>
    <property type="molecule type" value="Genomic_DNA"/>
</dbReference>
<feature type="domain" description="N-acetyltransferase" evidence="3">
    <location>
        <begin position="10"/>
        <end position="174"/>
    </location>
</feature>
<proteinExistence type="predicted"/>
<dbReference type="SUPFAM" id="SSF55729">
    <property type="entry name" value="Acyl-CoA N-acyltransferases (Nat)"/>
    <property type="match status" value="1"/>
</dbReference>
<dbReference type="PANTHER" id="PTHR43877">
    <property type="entry name" value="AMINOALKYLPHOSPHONATE N-ACETYLTRANSFERASE-RELATED-RELATED"/>
    <property type="match status" value="1"/>
</dbReference>
<dbReference type="Pfam" id="PF00583">
    <property type="entry name" value="Acetyltransf_1"/>
    <property type="match status" value="1"/>
</dbReference>
<keyword evidence="1" id="KW-0808">Transferase</keyword>
<evidence type="ECO:0000313" key="5">
    <source>
        <dbReference type="Proteomes" id="UP001529338"/>
    </source>
</evidence>
<keyword evidence="5" id="KW-1185">Reference proteome</keyword>
<dbReference type="Proteomes" id="UP001529338">
    <property type="component" value="Unassembled WGS sequence"/>
</dbReference>